<sequence>MKESDSKNSGPTFFPSQPDITEYDDEASFPLSNYNENALTEKMRSTMKEEAKPPLVRQLEVFEDHDEAPRPNTNHEDFPVCKKSLSTALTRIALAPSESNQNEITTISIGDSTAAICPSLTDRFSVKSHDTQLAVARLVCPSDDGSIIYTATEMTVSPSANPPLYKSRKCRLCTACVLVILGTLVVLAVVYASKTSVKSSAEMYYYSRVPTIKPTTFRQSLGIEEMIEKNVLERNATFRLMNDRDPRHSALKWLLYDDKLQLSSDDPNLSQRYILALLAFSFDSLSWNCGMTYGLQLCYDDNETGINDYSLWLSGTNECLWYGVSCDDNGVVRSLDLAENNLIGELPAEISGLKLIESLLLGDNCLYGTVPSEIWKNSNLKSIDFGGNVLSGMISDELYQLSCLVYLKFAFNYGELSCHHSDGNVTSISSFGLEGNILGPQIGQLQHLKEISVGTNSFSGSISSEIGGLKQLEILDAGDNLLSSSIPNELTHLGNLRELFLEANNLTGMLPSRIGDLGALEVLSVFDNYMSGTIPNSLYKLSKVKKLHLYNNVPGFSGAIKADIGNLQHLKELRMYSNPLLFGTLPSELGRCGNLNIIQLHSTNLSGTVPLDVCSLSKQKLNAISNPDLDEYFVLDCSPYETLGPQINCSCCSTCCDHITKVCTNKYDSL</sequence>
<evidence type="ECO:0008006" key="7">
    <source>
        <dbReference type="Google" id="ProtNLM"/>
    </source>
</evidence>
<feature type="region of interest" description="Disordered" evidence="2">
    <location>
        <begin position="1"/>
        <end position="35"/>
    </location>
</feature>
<dbReference type="Gene3D" id="3.80.10.10">
    <property type="entry name" value="Ribonuclease Inhibitor"/>
    <property type="match status" value="3"/>
</dbReference>
<comment type="caution">
    <text evidence="4">The sequence shown here is derived from an EMBL/GenBank/DDBJ whole genome shotgun (WGS) entry which is preliminary data.</text>
</comment>
<evidence type="ECO:0000313" key="4">
    <source>
        <dbReference type="EMBL" id="KAL3785665.1"/>
    </source>
</evidence>
<reference evidence="4 6" key="1">
    <citation type="journal article" date="2020" name="G3 (Bethesda)">
        <title>Improved Reference Genome for Cyclotella cryptica CCMP332, a Model for Cell Wall Morphogenesis, Salinity Adaptation, and Lipid Production in Diatoms (Bacillariophyta).</title>
        <authorList>
            <person name="Roberts W.R."/>
            <person name="Downey K.M."/>
            <person name="Ruck E.C."/>
            <person name="Traller J.C."/>
            <person name="Alverson A.J."/>
        </authorList>
    </citation>
    <scope>NUCLEOTIDE SEQUENCE [LARGE SCALE GENOMIC DNA]</scope>
    <source>
        <strain evidence="4 6">CCMP332</strain>
    </source>
</reference>
<evidence type="ECO:0000313" key="6">
    <source>
        <dbReference type="Proteomes" id="UP001516023"/>
    </source>
</evidence>
<dbReference type="InterPro" id="IPR052595">
    <property type="entry name" value="LRRC69/RLP"/>
</dbReference>
<dbReference type="FunFam" id="3.80.10.10:FF:000383">
    <property type="entry name" value="Leucine-rich repeat receptor protein kinase EMS1"/>
    <property type="match status" value="1"/>
</dbReference>
<dbReference type="PANTHER" id="PTHR48057">
    <property type="entry name" value="LEUCINE-RICH REPEAT SERINE/THREONINE-PROTEIN KINASE 1"/>
    <property type="match status" value="1"/>
</dbReference>
<proteinExistence type="predicted"/>
<dbReference type="InterPro" id="IPR032675">
    <property type="entry name" value="LRR_dom_sf"/>
</dbReference>
<accession>A0ABD3PBZ8</accession>
<dbReference type="Proteomes" id="UP001516023">
    <property type="component" value="Unassembled WGS sequence"/>
</dbReference>
<evidence type="ECO:0000256" key="1">
    <source>
        <dbReference type="ARBA" id="ARBA00022737"/>
    </source>
</evidence>
<dbReference type="SUPFAM" id="SSF52058">
    <property type="entry name" value="L domain-like"/>
    <property type="match status" value="1"/>
</dbReference>
<dbReference type="EMBL" id="JABMIG020000212">
    <property type="protein sequence ID" value="KAL3785665.1"/>
    <property type="molecule type" value="Genomic_DNA"/>
</dbReference>
<dbReference type="EMBL" id="JABMIG020000038">
    <property type="protein sequence ID" value="KAL3799588.1"/>
    <property type="molecule type" value="Genomic_DNA"/>
</dbReference>
<dbReference type="PANTHER" id="PTHR48057:SF17">
    <property type="entry name" value="LRR RECEPTOR-LIKE SERINE_THREONINE-PROTEIN KINASE FLS2"/>
    <property type="match status" value="1"/>
</dbReference>
<reference evidence="4" key="2">
    <citation type="submission" date="2024-11" db="EMBL/GenBank/DDBJ databases">
        <authorList>
            <person name="Roberts W.R."/>
            <person name="Alverson A.J."/>
        </authorList>
    </citation>
    <scope>NUCLEOTIDE SEQUENCE</scope>
    <source>
        <strain evidence="4">CCMP332</strain>
    </source>
</reference>
<feature type="transmembrane region" description="Helical" evidence="3">
    <location>
        <begin position="172"/>
        <end position="192"/>
    </location>
</feature>
<keyword evidence="3" id="KW-1133">Transmembrane helix</keyword>
<keyword evidence="1" id="KW-0677">Repeat</keyword>
<keyword evidence="3" id="KW-0812">Transmembrane</keyword>
<feature type="compositionally biased region" description="Polar residues" evidence="2">
    <location>
        <begin position="7"/>
        <end position="19"/>
    </location>
</feature>
<evidence type="ECO:0000313" key="5">
    <source>
        <dbReference type="EMBL" id="KAL3799588.1"/>
    </source>
</evidence>
<dbReference type="InterPro" id="IPR001611">
    <property type="entry name" value="Leu-rich_rpt"/>
</dbReference>
<keyword evidence="3" id="KW-0472">Membrane</keyword>
<organism evidence="4 6">
    <name type="scientific">Cyclotella cryptica</name>
    <dbReference type="NCBI Taxonomy" id="29204"/>
    <lineage>
        <taxon>Eukaryota</taxon>
        <taxon>Sar</taxon>
        <taxon>Stramenopiles</taxon>
        <taxon>Ochrophyta</taxon>
        <taxon>Bacillariophyta</taxon>
        <taxon>Coscinodiscophyceae</taxon>
        <taxon>Thalassiosirophycidae</taxon>
        <taxon>Stephanodiscales</taxon>
        <taxon>Stephanodiscaceae</taxon>
        <taxon>Cyclotella</taxon>
    </lineage>
</organism>
<evidence type="ECO:0000256" key="3">
    <source>
        <dbReference type="SAM" id="Phobius"/>
    </source>
</evidence>
<evidence type="ECO:0000256" key="2">
    <source>
        <dbReference type="SAM" id="MobiDB-lite"/>
    </source>
</evidence>
<keyword evidence="6" id="KW-1185">Reference proteome</keyword>
<gene>
    <name evidence="4" type="ORF">HJC23_001936</name>
    <name evidence="5" type="ORF">HJC23_008715</name>
</gene>
<dbReference type="AlphaFoldDB" id="A0ABD3PBZ8"/>
<protein>
    <recommendedName>
        <fullName evidence="7">Leucine-rich repeat-containing N-terminal plant-type domain-containing protein</fullName>
    </recommendedName>
</protein>
<dbReference type="Pfam" id="PF00560">
    <property type="entry name" value="LRR_1"/>
    <property type="match status" value="2"/>
</dbReference>
<name>A0ABD3PBZ8_9STRA</name>